<protein>
    <recommendedName>
        <fullName evidence="8">Cytochrome c domain-containing protein</fullName>
    </recommendedName>
</protein>
<dbReference type="InterPro" id="IPR011429">
    <property type="entry name" value="Cyt_c_Planctomycete-type"/>
</dbReference>
<reference evidence="6 7" key="1">
    <citation type="submission" date="2018-02" db="EMBL/GenBank/DDBJ databases">
        <title>Comparative genomes isolates from brazilian mangrove.</title>
        <authorList>
            <person name="Araujo J.E."/>
            <person name="Taketani R.G."/>
            <person name="Silva M.C.P."/>
            <person name="Loureco M.V."/>
            <person name="Andreote F.D."/>
        </authorList>
    </citation>
    <scope>NUCLEOTIDE SEQUENCE [LARGE SCALE GENOMIC DNA]</scope>
    <source>
        <strain evidence="6 7">Nap-Phe MGV</strain>
    </source>
</reference>
<dbReference type="OrthoDB" id="221599at2"/>
<dbReference type="GO" id="GO:0009055">
    <property type="term" value="F:electron transfer activity"/>
    <property type="evidence" value="ECO:0007669"/>
    <property type="project" value="InterPro"/>
</dbReference>
<feature type="signal peptide" evidence="1">
    <location>
        <begin position="1"/>
        <end position="24"/>
    </location>
</feature>
<evidence type="ECO:0000313" key="6">
    <source>
        <dbReference type="EMBL" id="PQO44174.1"/>
    </source>
</evidence>
<dbReference type="Pfam" id="PF07624">
    <property type="entry name" value="PSD2"/>
    <property type="match status" value="1"/>
</dbReference>
<evidence type="ECO:0000259" key="2">
    <source>
        <dbReference type="Pfam" id="PF07624"/>
    </source>
</evidence>
<organism evidence="6 7">
    <name type="scientific">Blastopirellula marina</name>
    <dbReference type="NCBI Taxonomy" id="124"/>
    <lineage>
        <taxon>Bacteria</taxon>
        <taxon>Pseudomonadati</taxon>
        <taxon>Planctomycetota</taxon>
        <taxon>Planctomycetia</taxon>
        <taxon>Pirellulales</taxon>
        <taxon>Pirellulaceae</taxon>
        <taxon>Blastopirellula</taxon>
    </lineage>
</organism>
<feature type="domain" description="DUF1588" evidence="3">
    <location>
        <begin position="486"/>
        <end position="580"/>
    </location>
</feature>
<evidence type="ECO:0008006" key="8">
    <source>
        <dbReference type="Google" id="ProtNLM"/>
    </source>
</evidence>
<evidence type="ECO:0000259" key="5">
    <source>
        <dbReference type="Pfam" id="PF07635"/>
    </source>
</evidence>
<dbReference type="EMBL" id="PUHZ01000020">
    <property type="protein sequence ID" value="PQO44174.1"/>
    <property type="molecule type" value="Genomic_DNA"/>
</dbReference>
<comment type="caution">
    <text evidence="6">The sequence shown here is derived from an EMBL/GenBank/DDBJ whole genome shotgun (WGS) entry which is preliminary data.</text>
</comment>
<dbReference type="RefSeq" id="WP_105337143.1">
    <property type="nucleotide sequence ID" value="NZ_PUHZ01000020.1"/>
</dbReference>
<feature type="chain" id="PRO_5015534523" description="Cytochrome c domain-containing protein" evidence="1">
    <location>
        <begin position="25"/>
        <end position="685"/>
    </location>
</feature>
<feature type="domain" description="DUF1585" evidence="2">
    <location>
        <begin position="602"/>
        <end position="674"/>
    </location>
</feature>
<dbReference type="Proteomes" id="UP000237819">
    <property type="component" value="Unassembled WGS sequence"/>
</dbReference>
<dbReference type="InterPro" id="IPR013042">
    <property type="entry name" value="DUF1592"/>
</dbReference>
<sequence>MNRASSILNRFAAFWLVFCSLAVAGAAENAPELALFQRHVAPLLKKYCVDCHGPTTAEADFSLESIDPNLALGSDLEAWRLVAEQLQFGDMPPADSEQPTHKERDLLLTWIRQSLRQTQLPGVTRDEKLLLPQYGNYVDHQFLFSERLPRVTPAPPRIWRLRPDIYERQMPRLAEKVTDLANGLNVTEGPTFKDYAASYFLDEAATTPLLSNAKKIAERMIAPQSKDHALKALVSDQAPPTDQMVREAIEVAFRKTLGRAPSSEESQRFFTFYRKSAEVGDYQLAARSLLTAILLQPEVLFRQELGDGQPDEFGRVRLRSQETAFAISYSLADEPLKEFLTAAEEGKLATSAEVAALVRERLRDDSPLQEKNPRVLGFFREYFDYPFATEVFKEPPPGGTHLPQQLVADLETNIRDILRDDREVLKELLTTNDYYVNANYKPDKTRQVTLQMTTAKMQKYPTAFGLPLDWKWTLERQPISFPAEERSGVLTHPAWLAAWSGNFDNHPVQRGKWVRTHLLGGTVPDVPIGVDARVPELDHTSFRNRLAMATSATECWRCHRKMDPLGVTFERYDHYGRFQRLDAGQPVDASGEITRTGIAELDGTKVSGPTELMNVLADSEYVEQVFVRHAFRYFLGRNETLGDANTLQDAHQAYRNSGGSFRELIVSLLSSDSFLLRQSPLVTEE</sequence>
<feature type="domain" description="Cytochrome C Planctomycete-type" evidence="5">
    <location>
        <begin position="48"/>
        <end position="95"/>
    </location>
</feature>
<accession>A0A2S8GJI3</accession>
<evidence type="ECO:0000313" key="7">
    <source>
        <dbReference type="Proteomes" id="UP000237819"/>
    </source>
</evidence>
<keyword evidence="1" id="KW-0732">Signal</keyword>
<gene>
    <name evidence="6" type="ORF">C5Y93_19555</name>
</gene>
<evidence type="ECO:0000259" key="3">
    <source>
        <dbReference type="Pfam" id="PF07627"/>
    </source>
</evidence>
<dbReference type="AlphaFoldDB" id="A0A2S8GJI3"/>
<dbReference type="Pfam" id="PF07635">
    <property type="entry name" value="PSCyt1"/>
    <property type="match status" value="1"/>
</dbReference>
<proteinExistence type="predicted"/>
<dbReference type="InterPro" id="IPR013039">
    <property type="entry name" value="DUF1588"/>
</dbReference>
<dbReference type="Pfam" id="PF07627">
    <property type="entry name" value="PSCyt3"/>
    <property type="match status" value="1"/>
</dbReference>
<dbReference type="InterPro" id="IPR011478">
    <property type="entry name" value="DUF1585"/>
</dbReference>
<dbReference type="GO" id="GO:0020037">
    <property type="term" value="F:heme binding"/>
    <property type="evidence" value="ECO:0007669"/>
    <property type="project" value="InterPro"/>
</dbReference>
<name>A0A2S8GJI3_9BACT</name>
<feature type="domain" description="DUF1592" evidence="4">
    <location>
        <begin position="318"/>
        <end position="438"/>
    </location>
</feature>
<dbReference type="Pfam" id="PF07631">
    <property type="entry name" value="PSD4"/>
    <property type="match status" value="1"/>
</dbReference>
<dbReference type="InterPro" id="IPR036909">
    <property type="entry name" value="Cyt_c-like_dom_sf"/>
</dbReference>
<evidence type="ECO:0000256" key="1">
    <source>
        <dbReference type="SAM" id="SignalP"/>
    </source>
</evidence>
<dbReference type="SUPFAM" id="SSF46626">
    <property type="entry name" value="Cytochrome c"/>
    <property type="match status" value="1"/>
</dbReference>
<evidence type="ECO:0000259" key="4">
    <source>
        <dbReference type="Pfam" id="PF07631"/>
    </source>
</evidence>